<evidence type="ECO:0000313" key="2">
    <source>
        <dbReference type="EMBL" id="ORY20517.1"/>
    </source>
</evidence>
<accession>A0A1Y2AE19</accession>
<evidence type="ECO:0000256" key="1">
    <source>
        <dbReference type="SAM" id="Phobius"/>
    </source>
</evidence>
<feature type="transmembrane region" description="Helical" evidence="1">
    <location>
        <begin position="205"/>
        <end position="225"/>
    </location>
</feature>
<keyword evidence="1" id="KW-1133">Transmembrane helix</keyword>
<comment type="caution">
    <text evidence="2">The sequence shown here is derived from an EMBL/GenBank/DDBJ whole genome shotgun (WGS) entry which is preliminary data.</text>
</comment>
<feature type="transmembrane region" description="Helical" evidence="1">
    <location>
        <begin position="109"/>
        <end position="127"/>
    </location>
</feature>
<dbReference type="AlphaFoldDB" id="A0A1Y2AE19"/>
<evidence type="ECO:0000313" key="3">
    <source>
        <dbReference type="Proteomes" id="UP000193920"/>
    </source>
</evidence>
<feature type="transmembrane region" description="Helical" evidence="1">
    <location>
        <begin position="302"/>
        <end position="324"/>
    </location>
</feature>
<keyword evidence="3" id="KW-1185">Reference proteome</keyword>
<reference evidence="2 3" key="1">
    <citation type="submission" date="2016-08" db="EMBL/GenBank/DDBJ databases">
        <title>A Parts List for Fungal Cellulosomes Revealed by Comparative Genomics.</title>
        <authorList>
            <consortium name="DOE Joint Genome Institute"/>
            <person name="Haitjema C.H."/>
            <person name="Gilmore S.P."/>
            <person name="Henske J.K."/>
            <person name="Solomon K.V."/>
            <person name="De Groot R."/>
            <person name="Kuo A."/>
            <person name="Mondo S.J."/>
            <person name="Salamov A.A."/>
            <person name="Labutti K."/>
            <person name="Zhao Z."/>
            <person name="Chiniquy J."/>
            <person name="Barry K."/>
            <person name="Brewer H.M."/>
            <person name="Purvine S.O."/>
            <person name="Wright A.T."/>
            <person name="Boxma B."/>
            <person name="Van Alen T."/>
            <person name="Hackstein J.H."/>
            <person name="Baker S.E."/>
            <person name="Grigoriev I.V."/>
            <person name="O'Malley M.A."/>
        </authorList>
    </citation>
    <scope>NUCLEOTIDE SEQUENCE [LARGE SCALE GENOMIC DNA]</scope>
    <source>
        <strain evidence="2 3">G1</strain>
    </source>
</reference>
<proteinExistence type="predicted"/>
<keyword evidence="1" id="KW-0472">Membrane</keyword>
<feature type="transmembrane region" description="Helical" evidence="1">
    <location>
        <begin position="270"/>
        <end position="290"/>
    </location>
</feature>
<dbReference type="EMBL" id="MCOG01000287">
    <property type="protein sequence ID" value="ORY20517.1"/>
    <property type="molecule type" value="Genomic_DNA"/>
</dbReference>
<feature type="transmembrane region" description="Helical" evidence="1">
    <location>
        <begin position="36"/>
        <end position="56"/>
    </location>
</feature>
<organism evidence="2 3">
    <name type="scientific">Neocallimastix californiae</name>
    <dbReference type="NCBI Taxonomy" id="1754190"/>
    <lineage>
        <taxon>Eukaryota</taxon>
        <taxon>Fungi</taxon>
        <taxon>Fungi incertae sedis</taxon>
        <taxon>Chytridiomycota</taxon>
        <taxon>Chytridiomycota incertae sedis</taxon>
        <taxon>Neocallimastigomycetes</taxon>
        <taxon>Neocallimastigales</taxon>
        <taxon>Neocallimastigaceae</taxon>
        <taxon>Neocallimastix</taxon>
    </lineage>
</organism>
<gene>
    <name evidence="2" type="ORF">LY90DRAFT_676711</name>
</gene>
<dbReference type="OrthoDB" id="2137757at2759"/>
<name>A0A1Y2AE19_9FUNG</name>
<protein>
    <recommendedName>
        <fullName evidence="4">G-protein coupled receptors family 1 profile domain-containing protein</fullName>
    </recommendedName>
</protein>
<keyword evidence="1" id="KW-0812">Transmembrane</keyword>
<sequence length="356" mass="41618">MQIDQYFQEEEIDNNICRWNLSVYNCKDDVYFRSVYYVKVVIAICVSLLDSVLIIYRIGIKRRNIITPYGIASIDGLLIFTSLYSYAMIFHSINILKGEYVENFIVQEFSFQSQYIFLLIAIQIYLTGTLNASPRYQGSKFYYPRPRVANIISFVTLIIWLSIEIVGIYFVGNTRNFFYTSSNDDLKMKDSVFHENKEKYIRWTYVTYHTFSGACLITFILFFFFGINLTKAAKRSLEDMYRSKKIKSNVIIPIQIALFKMKWINGACNIIMLSFSCLFAAMAFCEQYIFNIENYISVLSKILCISMNLIPPALAFIVLLSIVYGEARTDIISVFPSTHFEEDEYQMNYTRQSQEI</sequence>
<feature type="transmembrane region" description="Helical" evidence="1">
    <location>
        <begin position="68"/>
        <end position="89"/>
    </location>
</feature>
<dbReference type="Proteomes" id="UP000193920">
    <property type="component" value="Unassembled WGS sequence"/>
</dbReference>
<evidence type="ECO:0008006" key="4">
    <source>
        <dbReference type="Google" id="ProtNLM"/>
    </source>
</evidence>
<feature type="transmembrane region" description="Helical" evidence="1">
    <location>
        <begin position="148"/>
        <end position="171"/>
    </location>
</feature>